<proteinExistence type="inferred from homology"/>
<feature type="coiled-coil region" evidence="5">
    <location>
        <begin position="24"/>
        <end position="65"/>
    </location>
</feature>
<feature type="coiled-coil region" evidence="5">
    <location>
        <begin position="206"/>
        <end position="237"/>
    </location>
</feature>
<feature type="coiled-coil region" evidence="5">
    <location>
        <begin position="101"/>
        <end position="135"/>
    </location>
</feature>
<feature type="coiled-coil region" evidence="5">
    <location>
        <begin position="767"/>
        <end position="794"/>
    </location>
</feature>
<dbReference type="GO" id="GO:0005930">
    <property type="term" value="C:axoneme"/>
    <property type="evidence" value="ECO:0007669"/>
    <property type="project" value="InterPro"/>
</dbReference>
<dbReference type="InterPro" id="IPR033290">
    <property type="entry name" value="CCDC39"/>
</dbReference>
<dbReference type="Proteomes" id="UP000694546">
    <property type="component" value="Chromosome 8"/>
</dbReference>
<name>A0A8C5AZV0_GADMO</name>
<reference evidence="6" key="1">
    <citation type="submission" date="2025-08" db="UniProtKB">
        <authorList>
            <consortium name="Ensembl"/>
        </authorList>
    </citation>
    <scope>IDENTIFICATION</scope>
</reference>
<dbReference type="GO" id="GO:0036159">
    <property type="term" value="P:inner dynein arm assembly"/>
    <property type="evidence" value="ECO:0007669"/>
    <property type="project" value="InterPro"/>
</dbReference>
<dbReference type="Ensembl" id="ENSGMOT00000067441.1">
    <property type="protein sequence ID" value="ENSGMOP00000038757.1"/>
    <property type="gene ID" value="ENSGMOG00000002869.2"/>
</dbReference>
<dbReference type="GeneTree" id="ENSGT00390000015010"/>
<evidence type="ECO:0000313" key="7">
    <source>
        <dbReference type="Proteomes" id="UP000694546"/>
    </source>
</evidence>
<evidence type="ECO:0000313" key="6">
    <source>
        <dbReference type="Ensembl" id="ENSGMOP00000038757.1"/>
    </source>
</evidence>
<dbReference type="Pfam" id="PF24161">
    <property type="entry name" value="CCDC39"/>
    <property type="match status" value="1"/>
</dbReference>
<gene>
    <name evidence="6" type="primary">ccdc39</name>
</gene>
<reference evidence="6" key="2">
    <citation type="submission" date="2025-09" db="UniProtKB">
        <authorList>
            <consortium name="Ensembl"/>
        </authorList>
    </citation>
    <scope>IDENTIFICATION</scope>
</reference>
<evidence type="ECO:0000256" key="2">
    <source>
        <dbReference type="ARBA" id="ARBA00016725"/>
    </source>
</evidence>
<accession>A0A8C5AZV0</accession>
<comment type="similarity">
    <text evidence="1">Belongs to the CCDC39 family.</text>
</comment>
<evidence type="ECO:0000256" key="4">
    <source>
        <dbReference type="ARBA" id="ARBA00045182"/>
    </source>
</evidence>
<protein>
    <recommendedName>
        <fullName evidence="2">Coiled-coil domain-containing protein 39</fullName>
    </recommendedName>
</protein>
<evidence type="ECO:0000256" key="5">
    <source>
        <dbReference type="SAM" id="Coils"/>
    </source>
</evidence>
<dbReference type="PANTHER" id="PTHR18962:SF0">
    <property type="entry name" value="COILED-COIL DOMAIN-CONTAINING PROTEIN 39"/>
    <property type="match status" value="1"/>
</dbReference>
<dbReference type="PANTHER" id="PTHR18962">
    <property type="entry name" value="COILED-COIL DOMAIN-CONTAINING PROTEIN 39"/>
    <property type="match status" value="1"/>
</dbReference>
<dbReference type="GO" id="GO:0005576">
    <property type="term" value="C:extracellular region"/>
    <property type="evidence" value="ECO:0007669"/>
    <property type="project" value="GOC"/>
</dbReference>
<evidence type="ECO:0000256" key="3">
    <source>
        <dbReference type="ARBA" id="ARBA00023054"/>
    </source>
</evidence>
<feature type="coiled-coil region" evidence="5">
    <location>
        <begin position="272"/>
        <end position="376"/>
    </location>
</feature>
<sequence length="890" mass="103525">MSSTVLAEVDWDGGFAIPVANAANKALQEEVMWKEKEKIRVENELERLKDKKQALSDHLKNAIQELPRTEGLCQAKECETASEKHLKALSEREAGCLHKELARVERELGLLKEKKSSEENDISKASQKLEELRSQLNWDQQTLDGWLEESALRDEDTMALVKFSQQDERRIKSLTLAIEKKTVEANQRRKALDNELTETVSTQIALDKSAENFRQAHQERQELLRQWENTIKQMKRRDTEIYDRWALLQQLAEVNQEGRARSAAVREKRDFLQTEEHNNRECERRISRAERQASELRQDLQEQELHRSRLQHELDSVKTTVDRTATDVESLRTQITSVKEEIQNKTVKLYKAELQNAALEDKLSKVTQTALSVEERALQLDQLLRDEDQELDMQLQHHREALFGQRQNLQALRSKEKDLTAQILGSKAALASLKGHMGKLDQNLLKQQEIIYNQNIQIQQLESKVARLLGEVNTEEKQALEQETAQLTSALEQRTRTAQLLSIQLKELQDDIRCVRKEAERTGAENREMTTKMEELQLFNDTSDKELKKLRTTKQDTMVEENMVKLALRRLRDLLYNRADGVLSREKRRLQLQTAMKEREEEIRVHRQMLAKEMKIAQKERQELRLSKVDMMKKCYEVLTISMVTPEGEEDKSQAYYIIKAAQEKEGLRRKGDDLDAKIRKMETEIPALDNTIQLVNNCNSSYRKSFHRVFESGPEQEEKSRLEEQLRAAEEKQRYRRRQIRELQDDLQVGMPLPTHAWQTVAQLHVAQLNKEVDSQKEKLDRVTKQCSKLTRETRSAKSGAGRSFEERDMELRETRDFNRSVGRTLLEAVEDTPPLRASIHQYFLQVVLTACSTSTNYSVRNSMTSNNVDHHSLGHRHAPTVIQSYGRS</sequence>
<organism evidence="6 7">
    <name type="scientific">Gadus morhua</name>
    <name type="common">Atlantic cod</name>
    <dbReference type="NCBI Taxonomy" id="8049"/>
    <lineage>
        <taxon>Eukaryota</taxon>
        <taxon>Metazoa</taxon>
        <taxon>Chordata</taxon>
        <taxon>Craniata</taxon>
        <taxon>Vertebrata</taxon>
        <taxon>Euteleostomi</taxon>
        <taxon>Actinopterygii</taxon>
        <taxon>Neopterygii</taxon>
        <taxon>Teleostei</taxon>
        <taxon>Neoteleostei</taxon>
        <taxon>Acanthomorphata</taxon>
        <taxon>Zeiogadaria</taxon>
        <taxon>Gadariae</taxon>
        <taxon>Gadiformes</taxon>
        <taxon>Gadoidei</taxon>
        <taxon>Gadidae</taxon>
        <taxon>Gadus</taxon>
    </lineage>
</organism>
<dbReference type="AlphaFoldDB" id="A0A8C5AZV0"/>
<dbReference type="GO" id="GO:0060287">
    <property type="term" value="P:epithelial cilium movement involved in determination of left/right asymmetry"/>
    <property type="evidence" value="ECO:0007669"/>
    <property type="project" value="TreeGrafter"/>
</dbReference>
<evidence type="ECO:0000256" key="1">
    <source>
        <dbReference type="ARBA" id="ARBA00005805"/>
    </source>
</evidence>
<keyword evidence="7" id="KW-1185">Reference proteome</keyword>
<comment type="function">
    <text evidence="4">Required for assembly of dynein regulatory complex (DRC) and inner dynein arm (IDA) complexes, which are responsible for ciliary beat regulation, thereby playing a central role in motility in cilia and flagella. Probably acts together with CCDC40 to form a molecular ruler that determines the 96 nanometer (nm) repeat length and arrangements of components in cilia and flagella. Not required for outer dynein arm complexes assembly.</text>
</comment>
<feature type="coiled-coil region" evidence="5">
    <location>
        <begin position="458"/>
        <end position="525"/>
    </location>
</feature>
<keyword evidence="3 5" id="KW-0175">Coiled coil</keyword>
<dbReference type="GO" id="GO:0060285">
    <property type="term" value="P:cilium-dependent cell motility"/>
    <property type="evidence" value="ECO:0007669"/>
    <property type="project" value="TreeGrafter"/>
</dbReference>